<evidence type="ECO:0000313" key="3">
    <source>
        <dbReference type="Proteomes" id="UP001156627"/>
    </source>
</evidence>
<keyword evidence="1" id="KW-0732">Signal</keyword>
<evidence type="ECO:0000256" key="1">
    <source>
        <dbReference type="SAM" id="SignalP"/>
    </source>
</evidence>
<proteinExistence type="predicted"/>
<dbReference type="InterPro" id="IPR021333">
    <property type="entry name" value="DUF2946"/>
</dbReference>
<keyword evidence="3" id="KW-1185">Reference proteome</keyword>
<dbReference type="Proteomes" id="UP001156627">
    <property type="component" value="Unassembled WGS sequence"/>
</dbReference>
<sequence length="108" mass="11150">MALIVLMPVVSRAMPMDAAMAGMSSGADNGCTVHHHHHGMPGHPDDPTARCGYCVLFSHTPVAGFGTPVILPPATLASFAPRTALPRGVPPALWLSARPRGPPLLANG</sequence>
<name>A0ABQ5XCI7_9GAMM</name>
<gene>
    <name evidence="2" type="ORF">GCM10007898_25300</name>
</gene>
<organism evidence="2 3">
    <name type="scientific">Dyella flagellata</name>
    <dbReference type="NCBI Taxonomy" id="1867833"/>
    <lineage>
        <taxon>Bacteria</taxon>
        <taxon>Pseudomonadati</taxon>
        <taxon>Pseudomonadota</taxon>
        <taxon>Gammaproteobacteria</taxon>
        <taxon>Lysobacterales</taxon>
        <taxon>Rhodanobacteraceae</taxon>
        <taxon>Dyella</taxon>
    </lineage>
</organism>
<comment type="caution">
    <text evidence="2">The sequence shown here is derived from an EMBL/GenBank/DDBJ whole genome shotgun (WGS) entry which is preliminary data.</text>
</comment>
<feature type="signal peptide" evidence="1">
    <location>
        <begin position="1"/>
        <end position="18"/>
    </location>
</feature>
<protein>
    <recommendedName>
        <fullName evidence="4">DUF2946 domain-containing protein</fullName>
    </recommendedName>
</protein>
<reference evidence="3" key="1">
    <citation type="journal article" date="2019" name="Int. J. Syst. Evol. Microbiol.">
        <title>The Global Catalogue of Microorganisms (GCM) 10K type strain sequencing project: providing services to taxonomists for standard genome sequencing and annotation.</title>
        <authorList>
            <consortium name="The Broad Institute Genomics Platform"/>
            <consortium name="The Broad Institute Genome Sequencing Center for Infectious Disease"/>
            <person name="Wu L."/>
            <person name="Ma J."/>
        </authorList>
    </citation>
    <scope>NUCLEOTIDE SEQUENCE [LARGE SCALE GENOMIC DNA]</scope>
    <source>
        <strain evidence="3">NBRC 111981</strain>
    </source>
</reference>
<evidence type="ECO:0008006" key="4">
    <source>
        <dbReference type="Google" id="ProtNLM"/>
    </source>
</evidence>
<evidence type="ECO:0000313" key="2">
    <source>
        <dbReference type="EMBL" id="GLQ88959.1"/>
    </source>
</evidence>
<dbReference type="Pfam" id="PF11162">
    <property type="entry name" value="DUF2946"/>
    <property type="match status" value="1"/>
</dbReference>
<accession>A0ABQ5XCI7</accession>
<dbReference type="EMBL" id="BSOA01000027">
    <property type="protein sequence ID" value="GLQ88959.1"/>
    <property type="molecule type" value="Genomic_DNA"/>
</dbReference>
<feature type="chain" id="PRO_5047479882" description="DUF2946 domain-containing protein" evidence="1">
    <location>
        <begin position="19"/>
        <end position="108"/>
    </location>
</feature>